<dbReference type="SUPFAM" id="SSF52833">
    <property type="entry name" value="Thioredoxin-like"/>
    <property type="match status" value="2"/>
</dbReference>
<dbReference type="PROSITE" id="PS00194">
    <property type="entry name" value="THIOREDOXIN_1"/>
    <property type="match status" value="1"/>
</dbReference>
<protein>
    <recommendedName>
        <fullName evidence="5">Thioredoxin domain-containing protein</fullName>
    </recommendedName>
</protein>
<feature type="signal peptide" evidence="4">
    <location>
        <begin position="1"/>
        <end position="22"/>
    </location>
</feature>
<keyword evidence="3" id="KW-0812">Transmembrane</keyword>
<dbReference type="GO" id="GO:0005783">
    <property type="term" value="C:endoplasmic reticulum"/>
    <property type="evidence" value="ECO:0007669"/>
    <property type="project" value="TreeGrafter"/>
</dbReference>
<dbReference type="PANTHER" id="PTHR45672">
    <property type="entry name" value="PROTEIN DISULFIDE-ISOMERASE C17H9.14C-RELATED"/>
    <property type="match status" value="1"/>
</dbReference>
<feature type="chain" id="PRO_5034031027" description="Thioredoxin domain-containing protein" evidence="4">
    <location>
        <begin position="23"/>
        <end position="601"/>
    </location>
</feature>
<keyword evidence="2 4" id="KW-0732">Signal</keyword>
<dbReference type="Pfam" id="PF00085">
    <property type="entry name" value="Thioredoxin"/>
    <property type="match status" value="2"/>
</dbReference>
<organism evidence="6 7">
    <name type="scientific">Agrocybe pediades</name>
    <dbReference type="NCBI Taxonomy" id="84607"/>
    <lineage>
        <taxon>Eukaryota</taxon>
        <taxon>Fungi</taxon>
        <taxon>Dikarya</taxon>
        <taxon>Basidiomycota</taxon>
        <taxon>Agaricomycotina</taxon>
        <taxon>Agaricomycetes</taxon>
        <taxon>Agaricomycetidae</taxon>
        <taxon>Agaricales</taxon>
        <taxon>Agaricineae</taxon>
        <taxon>Strophariaceae</taxon>
        <taxon>Agrocybe</taxon>
    </lineage>
</organism>
<dbReference type="InterPro" id="IPR036249">
    <property type="entry name" value="Thioredoxin-like_sf"/>
</dbReference>
<accession>A0A8H4QS68</accession>
<keyword evidence="3" id="KW-0472">Membrane</keyword>
<dbReference type="InterPro" id="IPR017937">
    <property type="entry name" value="Thioredoxin_CS"/>
</dbReference>
<reference evidence="6 7" key="1">
    <citation type="submission" date="2019-12" db="EMBL/GenBank/DDBJ databases">
        <authorList>
            <person name="Floudas D."/>
            <person name="Bentzer J."/>
            <person name="Ahren D."/>
            <person name="Johansson T."/>
            <person name="Persson P."/>
            <person name="Tunlid A."/>
        </authorList>
    </citation>
    <scope>NUCLEOTIDE SEQUENCE [LARGE SCALE GENOMIC DNA]</scope>
    <source>
        <strain evidence="6 7">CBS 102.39</strain>
    </source>
</reference>
<proteinExistence type="inferred from homology"/>
<feature type="transmembrane region" description="Helical" evidence="3">
    <location>
        <begin position="553"/>
        <end position="570"/>
    </location>
</feature>
<evidence type="ECO:0000256" key="2">
    <source>
        <dbReference type="ARBA" id="ARBA00022729"/>
    </source>
</evidence>
<evidence type="ECO:0000313" key="6">
    <source>
        <dbReference type="EMBL" id="KAF4615891.1"/>
    </source>
</evidence>
<evidence type="ECO:0000256" key="3">
    <source>
        <dbReference type="SAM" id="Phobius"/>
    </source>
</evidence>
<dbReference type="InterPro" id="IPR013766">
    <property type="entry name" value="Thioredoxin_domain"/>
</dbReference>
<dbReference type="PANTHER" id="PTHR45672:SF3">
    <property type="entry name" value="THIOREDOXIN DOMAIN-CONTAINING PROTEIN 5"/>
    <property type="match status" value="1"/>
</dbReference>
<dbReference type="GO" id="GO:0003756">
    <property type="term" value="F:protein disulfide isomerase activity"/>
    <property type="evidence" value="ECO:0007669"/>
    <property type="project" value="TreeGrafter"/>
</dbReference>
<dbReference type="PROSITE" id="PS51352">
    <property type="entry name" value="THIOREDOXIN_2"/>
    <property type="match status" value="2"/>
</dbReference>
<evidence type="ECO:0000313" key="7">
    <source>
        <dbReference type="Proteomes" id="UP000521872"/>
    </source>
</evidence>
<dbReference type="GO" id="GO:0006457">
    <property type="term" value="P:protein folding"/>
    <property type="evidence" value="ECO:0007669"/>
    <property type="project" value="TreeGrafter"/>
</dbReference>
<feature type="domain" description="Thioredoxin" evidence="5">
    <location>
        <begin position="7"/>
        <end position="132"/>
    </location>
</feature>
<evidence type="ECO:0000259" key="5">
    <source>
        <dbReference type="PROSITE" id="PS51352"/>
    </source>
</evidence>
<evidence type="ECO:0000256" key="4">
    <source>
        <dbReference type="SAM" id="SignalP"/>
    </source>
</evidence>
<dbReference type="InterPro" id="IPR051063">
    <property type="entry name" value="PDI"/>
</dbReference>
<dbReference type="Gene3D" id="3.40.30.10">
    <property type="entry name" value="Glutaredoxin"/>
    <property type="match status" value="3"/>
</dbReference>
<keyword evidence="7" id="KW-1185">Reference proteome</keyword>
<comment type="caution">
    <text evidence="6">The sequence shown here is derived from an EMBL/GenBank/DDBJ whole genome shotgun (WGS) entry which is preliminary data.</text>
</comment>
<dbReference type="Proteomes" id="UP000521872">
    <property type="component" value="Unassembled WGS sequence"/>
</dbReference>
<gene>
    <name evidence="6" type="ORF">D9613_011405</name>
</gene>
<feature type="domain" description="Thioredoxin" evidence="5">
    <location>
        <begin position="145"/>
        <end position="268"/>
    </location>
</feature>
<name>A0A8H4QS68_9AGAR</name>
<dbReference type="EMBL" id="JAACJL010000032">
    <property type="protein sequence ID" value="KAF4615891.1"/>
    <property type="molecule type" value="Genomic_DNA"/>
</dbReference>
<keyword evidence="3" id="KW-1133">Transmembrane helix</keyword>
<evidence type="ECO:0000256" key="1">
    <source>
        <dbReference type="ARBA" id="ARBA00006347"/>
    </source>
</evidence>
<sequence length="601" mass="67036">MHFLSLPRSLVTAALFVLTATAVPVSSLELTPDNFDQNVSKGHWFIEHFSPWCPHCKHFKPTWEQLVAEAKTEIPTVNMGTVDCTVYGDLCDKNQIKGYPTLLMFEDGKIVDQFKGSRELDSLKEFMKRYVKEEVVTPPPPPPLPPVKVKEPPKPILNTEGEVLPLTADTFSSTLAKGPAFVKFFAPWCGHCKKLAPTWKQLARHMQNKVTVAEVNCDDHSSLCKAQDVQGYPTLVWYAQGDDPAGKTEYTSGRKLDQLKDFAEKASAAGVTVLEKLDELDKHVEESDVVYLLLHPSSDPSIVDVVRQASAPLLGSPQVYASSDPSLFSRFTIPASSPWALVALKDHDEKLPSSIFHGSSSSTSSSDPELRRWLLTHRLPTSLELTTDTFQKVMNAPQAPLVVIAAAPEAMREKVMTRLRDVGKKWRVRTDGSGLAHGREVVFAWMDASKWGSWMKSMYDIKVDSDDGKDGDDDDLDDVPVVIADHNKLIYYDTDRSGNHIKFTSSVSLFSAVDDASAGKTKSKNSEGFIERVARYLNNKMQTVEHFVANRPFQTLFIVIGFLAAVFWILTRLVNSDVAFTQQPTQEEWRQYKGKSGGRLD</sequence>
<dbReference type="AlphaFoldDB" id="A0A8H4QS68"/>
<comment type="similarity">
    <text evidence="1">Belongs to the protein disulfide isomerase family.</text>
</comment>